<evidence type="ECO:0000313" key="6">
    <source>
        <dbReference type="EMBL" id="MPM91931.1"/>
    </source>
</evidence>
<accession>A0A645DRK3</accession>
<evidence type="ECO:0000256" key="3">
    <source>
        <dbReference type="ARBA" id="ARBA00022840"/>
    </source>
</evidence>
<dbReference type="GO" id="GO:0046872">
    <property type="term" value="F:metal ion binding"/>
    <property type="evidence" value="ECO:0007669"/>
    <property type="project" value="UniProtKB-KW"/>
</dbReference>
<sequence>MSENKEDEQLKEQLKKIKNTIVVLSGKGGVGKSTIATNIAMSLALKGFKTGLLDVDIHGPSIPTLLGLEGKRAESEGPFILPITYSDKLKVISTGFMIEDPTSPIVWRGPMKMGFIKQMISEVLWDELDYLIVDCPPGTGDEPLSVIQTLGDVTGAIIVTTPQKLAVVDVKKSVNFCKKLNTPILGVIENMSGFICPECGDRFEIFKSGGGEAMAKEMDVPFLGKIPLEANIVDAGDLGKPFVKHYANTQTAKDIDVIIEKIVK</sequence>
<dbReference type="PANTHER" id="PTHR23264">
    <property type="entry name" value="NUCLEOTIDE-BINDING PROTEIN NBP35 YEAST -RELATED"/>
    <property type="match status" value="1"/>
</dbReference>
<keyword evidence="3" id="KW-0067">ATP-binding</keyword>
<protein>
    <submittedName>
        <fullName evidence="6">Iron-sulfur cluster carrier protein</fullName>
    </submittedName>
</protein>
<dbReference type="Pfam" id="PF10609">
    <property type="entry name" value="ParA"/>
    <property type="match status" value="1"/>
</dbReference>
<dbReference type="EMBL" id="VSSQ01038929">
    <property type="protein sequence ID" value="MPM91931.1"/>
    <property type="molecule type" value="Genomic_DNA"/>
</dbReference>
<reference evidence="6" key="1">
    <citation type="submission" date="2019-08" db="EMBL/GenBank/DDBJ databases">
        <authorList>
            <person name="Kucharzyk K."/>
            <person name="Murdoch R.W."/>
            <person name="Higgins S."/>
            <person name="Loffler F."/>
        </authorList>
    </citation>
    <scope>NUCLEOTIDE SEQUENCE</scope>
</reference>
<gene>
    <name evidence="6" type="primary">apbC_31</name>
    <name evidence="6" type="ORF">SDC9_139065</name>
</gene>
<evidence type="ECO:0000256" key="1">
    <source>
        <dbReference type="ARBA" id="ARBA00022723"/>
    </source>
</evidence>
<dbReference type="InterPro" id="IPR033756">
    <property type="entry name" value="YlxH/NBP35"/>
</dbReference>
<keyword evidence="1" id="KW-0479">Metal-binding</keyword>
<evidence type="ECO:0000256" key="5">
    <source>
        <dbReference type="ARBA" id="ARBA00023014"/>
    </source>
</evidence>
<keyword evidence="5" id="KW-0411">Iron-sulfur</keyword>
<dbReference type="GO" id="GO:0005829">
    <property type="term" value="C:cytosol"/>
    <property type="evidence" value="ECO:0007669"/>
    <property type="project" value="TreeGrafter"/>
</dbReference>
<dbReference type="GO" id="GO:0005524">
    <property type="term" value="F:ATP binding"/>
    <property type="evidence" value="ECO:0007669"/>
    <property type="project" value="UniProtKB-KW"/>
</dbReference>
<name>A0A645DRK3_9ZZZZ</name>
<organism evidence="6">
    <name type="scientific">bioreactor metagenome</name>
    <dbReference type="NCBI Taxonomy" id="1076179"/>
    <lineage>
        <taxon>unclassified sequences</taxon>
        <taxon>metagenomes</taxon>
        <taxon>ecological metagenomes</taxon>
    </lineage>
</organism>
<comment type="caution">
    <text evidence="6">The sequence shown here is derived from an EMBL/GenBank/DDBJ whole genome shotgun (WGS) entry which is preliminary data.</text>
</comment>
<dbReference type="PROSITE" id="PS01215">
    <property type="entry name" value="MRP"/>
    <property type="match status" value="1"/>
</dbReference>
<dbReference type="InterPro" id="IPR019591">
    <property type="entry name" value="Mrp/NBP35_ATP-bd"/>
</dbReference>
<dbReference type="Gene3D" id="3.40.50.300">
    <property type="entry name" value="P-loop containing nucleotide triphosphate hydrolases"/>
    <property type="match status" value="1"/>
</dbReference>
<dbReference type="GO" id="GO:0016226">
    <property type="term" value="P:iron-sulfur cluster assembly"/>
    <property type="evidence" value="ECO:0007669"/>
    <property type="project" value="InterPro"/>
</dbReference>
<evidence type="ECO:0000256" key="2">
    <source>
        <dbReference type="ARBA" id="ARBA00022741"/>
    </source>
</evidence>
<dbReference type="FunFam" id="3.40.50.300:FF:001119">
    <property type="entry name" value="Iron-sulfur cluster carrier protein"/>
    <property type="match status" value="1"/>
</dbReference>
<dbReference type="PANTHER" id="PTHR23264:SF19">
    <property type="entry name" value="CYTOSOLIC FE-S CLUSTER ASSEMBLY FACTOR NUBP2"/>
    <property type="match status" value="1"/>
</dbReference>
<dbReference type="GO" id="GO:0140663">
    <property type="term" value="F:ATP-dependent FeS chaperone activity"/>
    <property type="evidence" value="ECO:0007669"/>
    <property type="project" value="InterPro"/>
</dbReference>
<dbReference type="InterPro" id="IPR027417">
    <property type="entry name" value="P-loop_NTPase"/>
</dbReference>
<dbReference type="CDD" id="cd02037">
    <property type="entry name" value="Mrp_NBP35"/>
    <property type="match status" value="1"/>
</dbReference>
<evidence type="ECO:0000256" key="4">
    <source>
        <dbReference type="ARBA" id="ARBA00023004"/>
    </source>
</evidence>
<dbReference type="AlphaFoldDB" id="A0A645DRK3"/>
<dbReference type="HAMAP" id="MF_02040">
    <property type="entry name" value="Mrp_NBP35"/>
    <property type="match status" value="1"/>
</dbReference>
<proteinExistence type="inferred from homology"/>
<dbReference type="GO" id="GO:0051536">
    <property type="term" value="F:iron-sulfur cluster binding"/>
    <property type="evidence" value="ECO:0007669"/>
    <property type="project" value="UniProtKB-KW"/>
</dbReference>
<keyword evidence="2" id="KW-0547">Nucleotide-binding</keyword>
<dbReference type="SUPFAM" id="SSF52540">
    <property type="entry name" value="P-loop containing nucleoside triphosphate hydrolases"/>
    <property type="match status" value="1"/>
</dbReference>
<dbReference type="InterPro" id="IPR000808">
    <property type="entry name" value="Mrp-like_CS"/>
</dbReference>
<keyword evidence="4" id="KW-0408">Iron</keyword>